<gene>
    <name evidence="3" type="ORF">LNINA_LOCUS5841</name>
</gene>
<sequence>MSNPKVDAKPQELVSLPTLLQLIPDFRTELNSEVYRFIRSCDSAFNLATIQQQELLLVYALNKITGPSSSEIHAKKYKNWVELKTYLIQRFSQTKTLGHLNLELQTMFQKPNETVTEYYHRVDLCRNKILEKLTTEITDDSLIGRKLTAEETALNVFINGLSSDIGVMLRTREFSNINDAGNFAMQEEKIRRMNKARQALIPNTRPPVRNYPIPRPSPKFSEQRVPHITSTPQYTLKFCNYCKNKGHNISECRKRHFNNNNNRHTFNTQNSQNIHVNHLNSQTAEETSESSETVSIPCTLAQVHVSNPGNQELENIQFQ</sequence>
<proteinExistence type="predicted"/>
<dbReference type="Proteomes" id="UP001497472">
    <property type="component" value="Unassembled WGS sequence"/>
</dbReference>
<evidence type="ECO:0000259" key="2">
    <source>
        <dbReference type="Pfam" id="PF03732"/>
    </source>
</evidence>
<evidence type="ECO:0000313" key="3">
    <source>
        <dbReference type="EMBL" id="CAK1546255.1"/>
    </source>
</evidence>
<dbReference type="EMBL" id="CAVLEF010000007">
    <property type="protein sequence ID" value="CAK1546255.1"/>
    <property type="molecule type" value="Genomic_DNA"/>
</dbReference>
<comment type="caution">
    <text evidence="3">The sequence shown here is derived from an EMBL/GenBank/DDBJ whole genome shotgun (WGS) entry which is preliminary data.</text>
</comment>
<keyword evidence="4" id="KW-1185">Reference proteome</keyword>
<evidence type="ECO:0000313" key="4">
    <source>
        <dbReference type="Proteomes" id="UP001497472"/>
    </source>
</evidence>
<dbReference type="InterPro" id="IPR005162">
    <property type="entry name" value="Retrotrans_gag_dom"/>
</dbReference>
<protein>
    <recommendedName>
        <fullName evidence="2">Retrotransposon gag domain-containing protein</fullName>
    </recommendedName>
</protein>
<organism evidence="3 4">
    <name type="scientific">Leptosia nina</name>
    <dbReference type="NCBI Taxonomy" id="320188"/>
    <lineage>
        <taxon>Eukaryota</taxon>
        <taxon>Metazoa</taxon>
        <taxon>Ecdysozoa</taxon>
        <taxon>Arthropoda</taxon>
        <taxon>Hexapoda</taxon>
        <taxon>Insecta</taxon>
        <taxon>Pterygota</taxon>
        <taxon>Neoptera</taxon>
        <taxon>Endopterygota</taxon>
        <taxon>Lepidoptera</taxon>
        <taxon>Glossata</taxon>
        <taxon>Ditrysia</taxon>
        <taxon>Papilionoidea</taxon>
        <taxon>Pieridae</taxon>
        <taxon>Pierinae</taxon>
        <taxon>Leptosia</taxon>
    </lineage>
</organism>
<dbReference type="Pfam" id="PF03732">
    <property type="entry name" value="Retrotrans_gag"/>
    <property type="match status" value="1"/>
</dbReference>
<name>A0AAV1JCM9_9NEOP</name>
<dbReference type="PANTHER" id="PTHR33223:SF6">
    <property type="entry name" value="CCHC-TYPE DOMAIN-CONTAINING PROTEIN"/>
    <property type="match status" value="1"/>
</dbReference>
<accession>A0AAV1JCM9</accession>
<dbReference type="PANTHER" id="PTHR33223">
    <property type="entry name" value="CCHC-TYPE DOMAIN-CONTAINING PROTEIN"/>
    <property type="match status" value="1"/>
</dbReference>
<dbReference type="AlphaFoldDB" id="A0AAV1JCM9"/>
<evidence type="ECO:0000256" key="1">
    <source>
        <dbReference type="SAM" id="MobiDB-lite"/>
    </source>
</evidence>
<feature type="region of interest" description="Disordered" evidence="1">
    <location>
        <begin position="203"/>
        <end position="224"/>
    </location>
</feature>
<feature type="domain" description="Retrotransposon gag" evidence="2">
    <location>
        <begin position="74"/>
        <end position="161"/>
    </location>
</feature>
<reference evidence="3 4" key="1">
    <citation type="submission" date="2023-11" db="EMBL/GenBank/DDBJ databases">
        <authorList>
            <person name="Okamura Y."/>
        </authorList>
    </citation>
    <scope>NUCLEOTIDE SEQUENCE [LARGE SCALE GENOMIC DNA]</scope>
</reference>